<protein>
    <recommendedName>
        <fullName evidence="1">Prolow-density lipoprotein receptor-related protein 1-like beta-propeller domain-containing protein</fullName>
    </recommendedName>
</protein>
<feature type="domain" description="Prolow-density lipoprotein receptor-related protein 1-like beta-propeller" evidence="1">
    <location>
        <begin position="3"/>
        <end position="128"/>
    </location>
</feature>
<sequence length="181" mass="20605">MIGEWVYYVNESDGSRIYKMRTDGTEKTPLNDEESGYMNVAGDWIYFTNESDGGKIYKIRTDGTERTILGGDKCSYINVADGWIFYANQSDGGKLYKIGIDGTGCTKLSDDENCRNIIFADGRVYYGNWVYFEKTNPPIVEGEPPPPRNLTPYWVWSLHSIRADGTEYLLDSAIFMSSQCW</sequence>
<dbReference type="InterPro" id="IPR011042">
    <property type="entry name" value="6-blade_b-propeller_TolB-like"/>
</dbReference>
<dbReference type="InterPro" id="IPR032485">
    <property type="entry name" value="LRP1-like_beta_prop"/>
</dbReference>
<accession>A0A645HDS6</accession>
<dbReference type="PANTHER" id="PTHR32256:SF17">
    <property type="entry name" value="EGF-LIKE DOMAIN-CONTAINING PROTEIN"/>
    <property type="match status" value="1"/>
</dbReference>
<gene>
    <name evidence="2" type="ORF">SDC9_184703</name>
</gene>
<reference evidence="2" key="1">
    <citation type="submission" date="2019-08" db="EMBL/GenBank/DDBJ databases">
        <authorList>
            <person name="Kucharzyk K."/>
            <person name="Murdoch R.W."/>
            <person name="Higgins S."/>
            <person name="Loffler F."/>
        </authorList>
    </citation>
    <scope>NUCLEOTIDE SEQUENCE</scope>
</reference>
<dbReference type="PANTHER" id="PTHR32256">
    <property type="match status" value="1"/>
</dbReference>
<dbReference type="SUPFAM" id="SSF63825">
    <property type="entry name" value="YWTD domain"/>
    <property type="match status" value="1"/>
</dbReference>
<evidence type="ECO:0000259" key="1">
    <source>
        <dbReference type="Pfam" id="PF16472"/>
    </source>
</evidence>
<name>A0A645HDS6_9ZZZZ</name>
<comment type="caution">
    <text evidence="2">The sequence shown here is derived from an EMBL/GenBank/DDBJ whole genome shotgun (WGS) entry which is preliminary data.</text>
</comment>
<organism evidence="2">
    <name type="scientific">bioreactor metagenome</name>
    <dbReference type="NCBI Taxonomy" id="1076179"/>
    <lineage>
        <taxon>unclassified sequences</taxon>
        <taxon>metagenomes</taxon>
        <taxon>ecological metagenomes</taxon>
    </lineage>
</organism>
<dbReference type="AlphaFoldDB" id="A0A645HDS6"/>
<dbReference type="Gene3D" id="2.120.10.30">
    <property type="entry name" value="TolB, C-terminal domain"/>
    <property type="match status" value="1"/>
</dbReference>
<proteinExistence type="predicted"/>
<dbReference type="Pfam" id="PF16472">
    <property type="entry name" value="DUF5050"/>
    <property type="match status" value="1"/>
</dbReference>
<evidence type="ECO:0000313" key="2">
    <source>
        <dbReference type="EMBL" id="MPN37187.1"/>
    </source>
</evidence>
<dbReference type="EMBL" id="VSSQ01091691">
    <property type="protein sequence ID" value="MPN37187.1"/>
    <property type="molecule type" value="Genomic_DNA"/>
</dbReference>
<dbReference type="InterPro" id="IPR053369">
    <property type="entry name" value="SrfA-induced_signal"/>
</dbReference>